<dbReference type="RefSeq" id="WP_249332497.1">
    <property type="nucleotide sequence ID" value="NZ_JACRSY010000010.1"/>
</dbReference>
<dbReference type="GO" id="GO:0005737">
    <property type="term" value="C:cytoplasm"/>
    <property type="evidence" value="ECO:0007669"/>
    <property type="project" value="UniProtKB-SubCell"/>
</dbReference>
<dbReference type="GO" id="GO:0005524">
    <property type="term" value="F:ATP binding"/>
    <property type="evidence" value="ECO:0007669"/>
    <property type="project" value="UniProtKB-UniRule"/>
</dbReference>
<feature type="coiled-coil region" evidence="7">
    <location>
        <begin position="1010"/>
        <end position="1037"/>
    </location>
</feature>
<dbReference type="CDD" id="cd03278">
    <property type="entry name" value="ABC_SMC_barmotin"/>
    <property type="match status" value="2"/>
</dbReference>
<dbReference type="SUPFAM" id="SSF75553">
    <property type="entry name" value="Smc hinge domain"/>
    <property type="match status" value="1"/>
</dbReference>
<keyword evidence="2 7" id="KW-0963">Cytoplasm</keyword>
<dbReference type="Proteomes" id="UP000655830">
    <property type="component" value="Unassembled WGS sequence"/>
</dbReference>
<feature type="coiled-coil region" evidence="7">
    <location>
        <begin position="167"/>
        <end position="194"/>
    </location>
</feature>
<dbReference type="Pfam" id="PF02463">
    <property type="entry name" value="SMC_N"/>
    <property type="match status" value="1"/>
</dbReference>
<feature type="coiled-coil region" evidence="7">
    <location>
        <begin position="776"/>
        <end position="943"/>
    </location>
</feature>
<evidence type="ECO:0000256" key="2">
    <source>
        <dbReference type="ARBA" id="ARBA00022490"/>
    </source>
</evidence>
<reference evidence="9" key="1">
    <citation type="submission" date="2020-08" db="EMBL/GenBank/DDBJ databases">
        <title>Genome public.</title>
        <authorList>
            <person name="Liu C."/>
            <person name="Sun Q."/>
        </authorList>
    </citation>
    <scope>NUCLEOTIDE SEQUENCE</scope>
    <source>
        <strain evidence="9">NSJ-12</strain>
    </source>
</reference>
<dbReference type="GO" id="GO:0006260">
    <property type="term" value="P:DNA replication"/>
    <property type="evidence" value="ECO:0007669"/>
    <property type="project" value="UniProtKB-UniRule"/>
</dbReference>
<dbReference type="Gene3D" id="3.40.50.300">
    <property type="entry name" value="P-loop containing nucleotide triphosphate hydrolases"/>
    <property type="match status" value="2"/>
</dbReference>
<evidence type="ECO:0000256" key="5">
    <source>
        <dbReference type="ARBA" id="ARBA00023054"/>
    </source>
</evidence>
<evidence type="ECO:0000313" key="10">
    <source>
        <dbReference type="Proteomes" id="UP000655830"/>
    </source>
</evidence>
<keyword evidence="3 7" id="KW-0547">Nucleotide-binding</keyword>
<dbReference type="HAMAP" id="MF_01894">
    <property type="entry name" value="Smc_prok"/>
    <property type="match status" value="1"/>
</dbReference>
<dbReference type="SMART" id="SM00968">
    <property type="entry name" value="SMC_hinge"/>
    <property type="match status" value="1"/>
</dbReference>
<evidence type="ECO:0000256" key="3">
    <source>
        <dbReference type="ARBA" id="ARBA00022741"/>
    </source>
</evidence>
<comment type="subcellular location">
    <subcellularLocation>
        <location evidence="1 7">Cytoplasm</location>
    </subcellularLocation>
</comment>
<evidence type="ECO:0000313" key="9">
    <source>
        <dbReference type="EMBL" id="MBC8579433.1"/>
    </source>
</evidence>
<feature type="domain" description="SMC hinge" evidence="8">
    <location>
        <begin position="525"/>
        <end position="643"/>
    </location>
</feature>
<dbReference type="InterPro" id="IPR003395">
    <property type="entry name" value="RecF/RecN/SMC_N"/>
</dbReference>
<dbReference type="InterPro" id="IPR027417">
    <property type="entry name" value="P-loop_NTPase"/>
</dbReference>
<dbReference type="Pfam" id="PF06470">
    <property type="entry name" value="SMC_hinge"/>
    <property type="match status" value="1"/>
</dbReference>
<comment type="function">
    <text evidence="7">Required for chromosome condensation and partitioning.</text>
</comment>
<dbReference type="GO" id="GO:0030261">
    <property type="term" value="P:chromosome condensation"/>
    <property type="evidence" value="ECO:0007669"/>
    <property type="project" value="InterPro"/>
</dbReference>
<evidence type="ECO:0000256" key="1">
    <source>
        <dbReference type="ARBA" id="ARBA00004496"/>
    </source>
</evidence>
<evidence type="ECO:0000256" key="4">
    <source>
        <dbReference type="ARBA" id="ARBA00022840"/>
    </source>
</evidence>
<protein>
    <recommendedName>
        <fullName evidence="7">Chromosome partition protein Smc</fullName>
    </recommendedName>
</protein>
<keyword evidence="4 7" id="KW-0067">ATP-binding</keyword>
<evidence type="ECO:0000256" key="6">
    <source>
        <dbReference type="ARBA" id="ARBA00023125"/>
    </source>
</evidence>
<dbReference type="FunFam" id="3.40.50.300:FF:000901">
    <property type="entry name" value="Chromosome partition protein Smc"/>
    <property type="match status" value="1"/>
</dbReference>
<proteinExistence type="inferred from homology"/>
<dbReference type="InterPro" id="IPR011890">
    <property type="entry name" value="SMC_prok"/>
</dbReference>
<feature type="coiled-coil region" evidence="7">
    <location>
        <begin position="332"/>
        <end position="380"/>
    </location>
</feature>
<dbReference type="EMBL" id="JACRSY010000010">
    <property type="protein sequence ID" value="MBC8579433.1"/>
    <property type="molecule type" value="Genomic_DNA"/>
</dbReference>
<dbReference type="NCBIfam" id="TIGR02168">
    <property type="entry name" value="SMC_prok_B"/>
    <property type="match status" value="1"/>
</dbReference>
<comment type="subunit">
    <text evidence="7">Homodimer.</text>
</comment>
<gene>
    <name evidence="7 9" type="primary">smc</name>
    <name evidence="9" type="ORF">H8718_07815</name>
</gene>
<dbReference type="PANTHER" id="PTHR43977">
    <property type="entry name" value="STRUCTURAL MAINTENANCE OF CHROMOSOMES PROTEIN 3"/>
    <property type="match status" value="1"/>
</dbReference>
<dbReference type="InterPro" id="IPR010935">
    <property type="entry name" value="SMC_hinge"/>
</dbReference>
<dbReference type="GO" id="GO:0005694">
    <property type="term" value="C:chromosome"/>
    <property type="evidence" value="ECO:0007669"/>
    <property type="project" value="InterPro"/>
</dbReference>
<dbReference type="AlphaFoldDB" id="A0A926EFM8"/>
<accession>A0A926EFM8</accession>
<dbReference type="GO" id="GO:0007059">
    <property type="term" value="P:chromosome segregation"/>
    <property type="evidence" value="ECO:0007669"/>
    <property type="project" value="UniProtKB-UniRule"/>
</dbReference>
<sequence>MYLDKIEIHGFKSFGDAVKLNIPRGITAVIGPNGSGKSNVADAIRWVLGEQSAKTLRGTKMEDIIFAGTEKRKSLGYAEVSMHIKNDDHVLPIEYMEVVIKRRVYRSGESEYFINGSPCRLKDIQELFMDTGIGKEGYSIIGQGQIDKILSSKPEDRRSLFEEAAGIYKYKVRRQEAERKLEKERDNLLRIHDIMSEIEARLEPLEIEAGKTKEYLNLKDTLKDIEINLYIEEVHRIKRDTDKLNADIESVIAQISDAQMNKERLVKVQEENKQKREAFFLATQNLLQRISDLEKSQQQKHAAIQLNEERISSIHQLLDQIDKDTKKQQDYKEAMQNEYQVLKAKHTALELEEAMKEERLNKKEKEFDVKQQDLESKEKSLEASKSEIFDKVHQIDLLKSEIDKQTSVEEQRDYRYSQLTESIQTFNSEITHQEVHLQVQKKREQEVQETLRTQEVNFEKLESRKVQFEQECSNLEHAYKTNQQNKEQTKRHIAWLEQVKNDFEGYYHSVKQVLTLKKENAAMWQGILGITADIVEVPKEYEVAIVTALGGAMQNIVTRSEKDAKAMIQVMKQRNISKVTFLPLDTIQPYAKPADLEALRKEKGFLGLGSDVVVYEEIYAPIVSNLLDRILIVDQIENASVIARKYKYRYKIVTLDGEVFHAGGSLSGGASKNNKNNIFARTRELKELKECYETYKIQTVEFEKRIQTIKQSMKDLLVEWDKASDTLMKLHDEEKVLILEINKCENSLKLTKQSQLQLVEEKLAIEDAKTLAEQGKEEVYEQIKALQETIELDKESLKDLEVELESLKTAREALRNELTEEKIALSTTSQNKVHVEEQIKTLEVNISNTKEQHMSILERKESLYEDEKKLQQTIVQTKEEIEKLEQEIINAATEKAQVETDRALLEEKAKEVDENVIKIDEVLANLKEESYRLHNKKELLEMEEHKQTDNMWEQYEMTYSACLAFKKDLGSIVDMKKQADQLRAKIKVIGHVNVNAVSEFEETKSRFEFLSAQRQDIEKAEEALVELINQLTMQMHEIFREQFKNIAENFSVVFQELFGGGMAFLQLVDEDNILESGIEIIAKPPGKKLQNMTLLSGGERTLTAIALLFGILKLKPSPFCVLDEIEAALDDANVLRFAQYLGSFSKDTQFIVITHRKGTMERADTLYGVTMQERGVSTVLSIKLEEATKYLDKKTS</sequence>
<keyword evidence="6 7" id="KW-0238">DNA-binding</keyword>
<dbReference type="FunFam" id="3.40.50.300:FF:000984">
    <property type="entry name" value="Chromosome partition protein Smc"/>
    <property type="match status" value="1"/>
</dbReference>
<dbReference type="GO" id="GO:0003677">
    <property type="term" value="F:DNA binding"/>
    <property type="evidence" value="ECO:0007669"/>
    <property type="project" value="UniProtKB-UniRule"/>
</dbReference>
<comment type="caution">
    <text evidence="9">The sequence shown here is derived from an EMBL/GenBank/DDBJ whole genome shotgun (WGS) entry which is preliminary data.</text>
</comment>
<evidence type="ECO:0000259" key="8">
    <source>
        <dbReference type="SMART" id="SM00968"/>
    </source>
</evidence>
<keyword evidence="5 7" id="KW-0175">Coiled coil</keyword>
<dbReference type="PIRSF" id="PIRSF005719">
    <property type="entry name" value="SMC"/>
    <property type="match status" value="1"/>
</dbReference>
<comment type="similarity">
    <text evidence="7">Belongs to the SMC family.</text>
</comment>
<evidence type="ECO:0000256" key="7">
    <source>
        <dbReference type="HAMAP-Rule" id="MF_01894"/>
    </source>
</evidence>
<dbReference type="SUPFAM" id="SSF52540">
    <property type="entry name" value="P-loop containing nucleoside triphosphate hydrolases"/>
    <property type="match status" value="1"/>
</dbReference>
<dbReference type="InterPro" id="IPR036277">
    <property type="entry name" value="SMC_hinge_sf"/>
</dbReference>
<keyword evidence="10" id="KW-1185">Reference proteome</keyword>
<dbReference type="Gene3D" id="3.30.70.1620">
    <property type="match status" value="1"/>
</dbReference>
<dbReference type="InterPro" id="IPR024704">
    <property type="entry name" value="SMC"/>
</dbReference>
<feature type="binding site" evidence="7">
    <location>
        <begin position="32"/>
        <end position="39"/>
    </location>
    <ligand>
        <name>ATP</name>
        <dbReference type="ChEBI" id="CHEBI:30616"/>
    </ligand>
</feature>
<name>A0A926EFM8_9FIRM</name>
<comment type="domain">
    <text evidence="7">Contains large globular domains required for ATP hydrolysis at each terminus and a third globular domain forming a flexible hinge near the middle of the molecule. These domains are separated by coiled-coil structures.</text>
</comment>
<dbReference type="Gene3D" id="1.20.1060.20">
    <property type="match status" value="1"/>
</dbReference>
<organism evidence="9 10">
    <name type="scientific">Zhenhengia yiwuensis</name>
    <dbReference type="NCBI Taxonomy" id="2763666"/>
    <lineage>
        <taxon>Bacteria</taxon>
        <taxon>Bacillati</taxon>
        <taxon>Bacillota</taxon>
        <taxon>Clostridia</taxon>
        <taxon>Lachnospirales</taxon>
        <taxon>Lachnospiraceae</taxon>
        <taxon>Zhenhengia</taxon>
    </lineage>
</organism>
<feature type="coiled-coil region" evidence="7">
    <location>
        <begin position="444"/>
        <end position="478"/>
    </location>
</feature>
<dbReference type="GO" id="GO:0016887">
    <property type="term" value="F:ATP hydrolysis activity"/>
    <property type="evidence" value="ECO:0007669"/>
    <property type="project" value="InterPro"/>
</dbReference>
<dbReference type="GO" id="GO:0007062">
    <property type="term" value="P:sister chromatid cohesion"/>
    <property type="evidence" value="ECO:0007669"/>
    <property type="project" value="InterPro"/>
</dbReference>